<keyword evidence="10" id="KW-1185">Reference proteome</keyword>
<dbReference type="EMBL" id="JAWJZB010000002">
    <property type="protein sequence ID" value="MDV5087601.1"/>
    <property type="molecule type" value="Genomic_DNA"/>
</dbReference>
<dbReference type="PANTHER" id="PTHR43414">
    <property type="entry name" value="MULTIDRUG RESISTANCE PROTEIN MDTG"/>
    <property type="match status" value="1"/>
</dbReference>
<feature type="transmembrane region" description="Helical" evidence="7">
    <location>
        <begin position="86"/>
        <end position="105"/>
    </location>
</feature>
<comment type="subcellular location">
    <subcellularLocation>
        <location evidence="1">Cell membrane</location>
        <topology evidence="1">Multi-pass membrane protein</topology>
    </subcellularLocation>
</comment>
<gene>
    <name evidence="9" type="ORF">RVY80_01870</name>
</gene>
<keyword evidence="2" id="KW-0813">Transport</keyword>
<dbReference type="RefSeq" id="WP_317329439.1">
    <property type="nucleotide sequence ID" value="NZ_JAWJZA010000005.1"/>
</dbReference>
<feature type="transmembrane region" description="Helical" evidence="7">
    <location>
        <begin position="383"/>
        <end position="404"/>
    </location>
</feature>
<dbReference type="Pfam" id="PF07690">
    <property type="entry name" value="MFS_1"/>
    <property type="match status" value="1"/>
</dbReference>
<evidence type="ECO:0000256" key="4">
    <source>
        <dbReference type="ARBA" id="ARBA00022692"/>
    </source>
</evidence>
<feature type="domain" description="Major facilitator superfamily (MFS) profile" evidence="8">
    <location>
        <begin position="16"/>
        <end position="459"/>
    </location>
</feature>
<evidence type="ECO:0000259" key="8">
    <source>
        <dbReference type="PROSITE" id="PS50850"/>
    </source>
</evidence>
<reference evidence="9 10" key="1">
    <citation type="submission" date="2023-10" db="EMBL/GenBank/DDBJ databases">
        <title>Veillonella sp. nov., isolated from a pig farm feces dump.</title>
        <authorList>
            <person name="Chang Y.-H."/>
        </authorList>
    </citation>
    <scope>NUCLEOTIDE SEQUENCE [LARGE SCALE GENOMIC DNA]</scope>
    <source>
        <strain evidence="9 10">YH-vei2233</strain>
    </source>
</reference>
<feature type="transmembrane region" description="Helical" evidence="7">
    <location>
        <begin position="143"/>
        <end position="162"/>
    </location>
</feature>
<comment type="caution">
    <text evidence="9">The sequence shown here is derived from an EMBL/GenBank/DDBJ whole genome shotgun (WGS) entry which is preliminary data.</text>
</comment>
<evidence type="ECO:0000256" key="7">
    <source>
        <dbReference type="SAM" id="Phobius"/>
    </source>
</evidence>
<keyword evidence="4 7" id="KW-0812">Transmembrane</keyword>
<evidence type="ECO:0000256" key="6">
    <source>
        <dbReference type="ARBA" id="ARBA00023136"/>
    </source>
</evidence>
<sequence>MNQQVHEDKQLGGMRNVWILSISMSILAICYTMITPFLPVYLLELGVEQDHVALWSGAVFGITFLIAGIMAPIWGKIADKHGKKRMALRAGFAIGIAYVIIGFVSNAWELLLGRAFLGFANGFFPAAMTMVSLSVNEKRVGQALGIFQTGLILGNIIGPFLGGAVESVVGMRPVFYVSGIAVIIATFMVLFLVKEPNISALPSKQLSADDENEAVRSSVDETSATGKTTHVDEPCVHEAAKTAADLSKITKKGQTIAATVEHKKAVQKDTSIMGDFRHVQGHPILMQLVWLFFFMQFAIMMLQPILALYVGEMQGTMDNAAIVAGTILSIGGLAGAVTTNLWVCLGQNKGYFKTISFCLAGSGAVLLLQALPFGIWWFGALQILIGSFIVGVNPSLSAAVTLNTDPAFRGRMFGMTTTAQQFGSMIGPVFASVVSTYMGIAYVFGITGLLMLYLSYKTKMLSGAHDRVS</sequence>
<feature type="transmembrane region" description="Helical" evidence="7">
    <location>
        <begin position="357"/>
        <end position="377"/>
    </location>
</feature>
<dbReference type="InterPro" id="IPR011701">
    <property type="entry name" value="MFS"/>
</dbReference>
<feature type="transmembrane region" description="Helical" evidence="7">
    <location>
        <begin position="174"/>
        <end position="193"/>
    </location>
</feature>
<evidence type="ECO:0000313" key="9">
    <source>
        <dbReference type="EMBL" id="MDV5087601.1"/>
    </source>
</evidence>
<accession>A0ABU3Z7A4</accession>
<dbReference type="InterPro" id="IPR020846">
    <property type="entry name" value="MFS_dom"/>
</dbReference>
<dbReference type="SUPFAM" id="SSF103473">
    <property type="entry name" value="MFS general substrate transporter"/>
    <property type="match status" value="1"/>
</dbReference>
<evidence type="ECO:0000256" key="2">
    <source>
        <dbReference type="ARBA" id="ARBA00022448"/>
    </source>
</evidence>
<proteinExistence type="predicted"/>
<dbReference type="Gene3D" id="1.20.1250.20">
    <property type="entry name" value="MFS general substrate transporter like domains"/>
    <property type="match status" value="1"/>
</dbReference>
<evidence type="ECO:0000256" key="3">
    <source>
        <dbReference type="ARBA" id="ARBA00022475"/>
    </source>
</evidence>
<keyword evidence="3" id="KW-1003">Cell membrane</keyword>
<feature type="transmembrane region" description="Helical" evidence="7">
    <location>
        <begin position="322"/>
        <end position="345"/>
    </location>
</feature>
<feature type="transmembrane region" description="Helical" evidence="7">
    <location>
        <begin position="425"/>
        <end position="454"/>
    </location>
</feature>
<evidence type="ECO:0000256" key="1">
    <source>
        <dbReference type="ARBA" id="ARBA00004651"/>
    </source>
</evidence>
<feature type="transmembrane region" description="Helical" evidence="7">
    <location>
        <begin position="54"/>
        <end position="74"/>
    </location>
</feature>
<dbReference type="InterPro" id="IPR036259">
    <property type="entry name" value="MFS_trans_sf"/>
</dbReference>
<protein>
    <submittedName>
        <fullName evidence="9">MFS transporter</fullName>
    </submittedName>
</protein>
<dbReference type="Proteomes" id="UP001272515">
    <property type="component" value="Unassembled WGS sequence"/>
</dbReference>
<evidence type="ECO:0000256" key="5">
    <source>
        <dbReference type="ARBA" id="ARBA00022989"/>
    </source>
</evidence>
<organism evidence="9 10">
    <name type="scientific">Veillonella absiana</name>
    <dbReference type="NCBI Taxonomy" id="3079305"/>
    <lineage>
        <taxon>Bacteria</taxon>
        <taxon>Bacillati</taxon>
        <taxon>Bacillota</taxon>
        <taxon>Negativicutes</taxon>
        <taxon>Veillonellales</taxon>
        <taxon>Veillonellaceae</taxon>
        <taxon>Veillonella</taxon>
    </lineage>
</organism>
<evidence type="ECO:0000313" key="10">
    <source>
        <dbReference type="Proteomes" id="UP001272515"/>
    </source>
</evidence>
<feature type="transmembrane region" description="Helical" evidence="7">
    <location>
        <begin position="17"/>
        <end position="42"/>
    </location>
</feature>
<keyword evidence="5 7" id="KW-1133">Transmembrane helix</keyword>
<keyword evidence="6 7" id="KW-0472">Membrane</keyword>
<feature type="transmembrane region" description="Helical" evidence="7">
    <location>
        <begin position="111"/>
        <end position="131"/>
    </location>
</feature>
<dbReference type="PROSITE" id="PS50850">
    <property type="entry name" value="MFS"/>
    <property type="match status" value="1"/>
</dbReference>
<dbReference type="PANTHER" id="PTHR43414:SF1">
    <property type="entry name" value="PEPTIDE PERMEASE"/>
    <property type="match status" value="1"/>
</dbReference>
<name>A0ABU3Z7A4_9FIRM</name>
<feature type="transmembrane region" description="Helical" evidence="7">
    <location>
        <begin position="288"/>
        <end position="310"/>
    </location>
</feature>